<gene>
    <name evidence="2" type="ORF">B456_010G049100</name>
</gene>
<organism evidence="2 3">
    <name type="scientific">Gossypium raimondii</name>
    <name type="common">Peruvian cotton</name>
    <name type="synonym">Gossypium klotzschianum subsp. raimondii</name>
    <dbReference type="NCBI Taxonomy" id="29730"/>
    <lineage>
        <taxon>Eukaryota</taxon>
        <taxon>Viridiplantae</taxon>
        <taxon>Streptophyta</taxon>
        <taxon>Embryophyta</taxon>
        <taxon>Tracheophyta</taxon>
        <taxon>Spermatophyta</taxon>
        <taxon>Magnoliopsida</taxon>
        <taxon>eudicotyledons</taxon>
        <taxon>Gunneridae</taxon>
        <taxon>Pentapetalae</taxon>
        <taxon>rosids</taxon>
        <taxon>malvids</taxon>
        <taxon>Malvales</taxon>
        <taxon>Malvaceae</taxon>
        <taxon>Malvoideae</taxon>
        <taxon>Gossypium</taxon>
    </lineage>
</organism>
<reference evidence="2 3" key="1">
    <citation type="journal article" date="2012" name="Nature">
        <title>Repeated polyploidization of Gossypium genomes and the evolution of spinnable cotton fibres.</title>
        <authorList>
            <person name="Paterson A.H."/>
            <person name="Wendel J.F."/>
            <person name="Gundlach H."/>
            <person name="Guo H."/>
            <person name="Jenkins J."/>
            <person name="Jin D."/>
            <person name="Llewellyn D."/>
            <person name="Showmaker K.C."/>
            <person name="Shu S."/>
            <person name="Udall J."/>
            <person name="Yoo M.J."/>
            <person name="Byers R."/>
            <person name="Chen W."/>
            <person name="Doron-Faigenboim A."/>
            <person name="Duke M.V."/>
            <person name="Gong L."/>
            <person name="Grimwood J."/>
            <person name="Grover C."/>
            <person name="Grupp K."/>
            <person name="Hu G."/>
            <person name="Lee T.H."/>
            <person name="Li J."/>
            <person name="Lin L."/>
            <person name="Liu T."/>
            <person name="Marler B.S."/>
            <person name="Page J.T."/>
            <person name="Roberts A.W."/>
            <person name="Romanel E."/>
            <person name="Sanders W.S."/>
            <person name="Szadkowski E."/>
            <person name="Tan X."/>
            <person name="Tang H."/>
            <person name="Xu C."/>
            <person name="Wang J."/>
            <person name="Wang Z."/>
            <person name="Zhang D."/>
            <person name="Zhang L."/>
            <person name="Ashrafi H."/>
            <person name="Bedon F."/>
            <person name="Bowers J.E."/>
            <person name="Brubaker C.L."/>
            <person name="Chee P.W."/>
            <person name="Das S."/>
            <person name="Gingle A.R."/>
            <person name="Haigler C.H."/>
            <person name="Harker D."/>
            <person name="Hoffmann L.V."/>
            <person name="Hovav R."/>
            <person name="Jones D.C."/>
            <person name="Lemke C."/>
            <person name="Mansoor S."/>
            <person name="ur Rahman M."/>
            <person name="Rainville L.N."/>
            <person name="Rambani A."/>
            <person name="Reddy U.K."/>
            <person name="Rong J.K."/>
            <person name="Saranga Y."/>
            <person name="Scheffler B.E."/>
            <person name="Scheffler J.A."/>
            <person name="Stelly D.M."/>
            <person name="Triplett B.A."/>
            <person name="Van Deynze A."/>
            <person name="Vaslin M.F."/>
            <person name="Waghmare V.N."/>
            <person name="Walford S.A."/>
            <person name="Wright R.J."/>
            <person name="Zaki E.A."/>
            <person name="Zhang T."/>
            <person name="Dennis E.S."/>
            <person name="Mayer K.F."/>
            <person name="Peterson D.G."/>
            <person name="Rokhsar D.S."/>
            <person name="Wang X."/>
            <person name="Schmutz J."/>
        </authorList>
    </citation>
    <scope>NUCLEOTIDE SEQUENCE [LARGE SCALE GENOMIC DNA]</scope>
</reference>
<evidence type="ECO:0000256" key="1">
    <source>
        <dbReference type="SAM" id="MobiDB-lite"/>
    </source>
</evidence>
<keyword evidence="3" id="KW-1185">Reference proteome</keyword>
<sequence>MTLKSNIVIPNPSPREARQTRTRHSWVPPPSRIRVHSKAPPNTFHRIAQDSTADSTTQHNHTLVEHSNALLIALKFLYISSLLHLQEEAASRRLVVVRVKRWKRRADNWE</sequence>
<proteinExistence type="predicted"/>
<dbReference type="Gramene" id="KJB64429">
    <property type="protein sequence ID" value="KJB64429"/>
    <property type="gene ID" value="B456_010G049100"/>
</dbReference>
<name>A0A0D2U6E1_GOSRA</name>
<accession>A0A0D2U6E1</accession>
<protein>
    <submittedName>
        <fullName evidence="2">Uncharacterized protein</fullName>
    </submittedName>
</protein>
<evidence type="ECO:0000313" key="2">
    <source>
        <dbReference type="EMBL" id="KJB64429.1"/>
    </source>
</evidence>
<dbReference type="Proteomes" id="UP000032304">
    <property type="component" value="Chromosome 10"/>
</dbReference>
<feature type="region of interest" description="Disordered" evidence="1">
    <location>
        <begin position="1"/>
        <end position="42"/>
    </location>
</feature>
<dbReference type="AlphaFoldDB" id="A0A0D2U6E1"/>
<evidence type="ECO:0000313" key="3">
    <source>
        <dbReference type="Proteomes" id="UP000032304"/>
    </source>
</evidence>
<dbReference type="EMBL" id="CM001749">
    <property type="protein sequence ID" value="KJB64429.1"/>
    <property type="molecule type" value="Genomic_DNA"/>
</dbReference>